<dbReference type="EMBL" id="JAGMWT010000002">
    <property type="protein sequence ID" value="KAH7134960.1"/>
    <property type="molecule type" value="Genomic_DNA"/>
</dbReference>
<dbReference type="SUPFAM" id="SSF49503">
    <property type="entry name" value="Cupredoxins"/>
    <property type="match status" value="1"/>
</dbReference>
<keyword evidence="4" id="KW-1185">Reference proteome</keyword>
<evidence type="ECO:0000256" key="2">
    <source>
        <dbReference type="SAM" id="SignalP"/>
    </source>
</evidence>
<protein>
    <recommendedName>
        <fullName evidence="5">Extracellular serine-rich protein</fullName>
    </recommendedName>
</protein>
<dbReference type="CDD" id="cd00920">
    <property type="entry name" value="Cupredoxin"/>
    <property type="match status" value="1"/>
</dbReference>
<keyword evidence="2" id="KW-0732">Signal</keyword>
<dbReference type="PANTHER" id="PTHR34883:SF17">
    <property type="entry name" value="CUPREDOXIN"/>
    <property type="match status" value="1"/>
</dbReference>
<gene>
    <name evidence="3" type="ORF">B0J11DRAFT_610997</name>
</gene>
<reference evidence="3" key="1">
    <citation type="journal article" date="2021" name="Nat. Commun.">
        <title>Genetic determinants of endophytism in the Arabidopsis root mycobiome.</title>
        <authorList>
            <person name="Mesny F."/>
            <person name="Miyauchi S."/>
            <person name="Thiergart T."/>
            <person name="Pickel B."/>
            <person name="Atanasova L."/>
            <person name="Karlsson M."/>
            <person name="Huettel B."/>
            <person name="Barry K.W."/>
            <person name="Haridas S."/>
            <person name="Chen C."/>
            <person name="Bauer D."/>
            <person name="Andreopoulos W."/>
            <person name="Pangilinan J."/>
            <person name="LaButti K."/>
            <person name="Riley R."/>
            <person name="Lipzen A."/>
            <person name="Clum A."/>
            <person name="Drula E."/>
            <person name="Henrissat B."/>
            <person name="Kohler A."/>
            <person name="Grigoriev I.V."/>
            <person name="Martin F.M."/>
            <person name="Hacquard S."/>
        </authorList>
    </citation>
    <scope>NUCLEOTIDE SEQUENCE</scope>
    <source>
        <strain evidence="3">MPI-CAGE-CH-0243</strain>
    </source>
</reference>
<evidence type="ECO:0008006" key="5">
    <source>
        <dbReference type="Google" id="ProtNLM"/>
    </source>
</evidence>
<dbReference type="Gene3D" id="2.60.40.420">
    <property type="entry name" value="Cupredoxins - blue copper proteins"/>
    <property type="match status" value="1"/>
</dbReference>
<evidence type="ECO:0000256" key="1">
    <source>
        <dbReference type="SAM" id="MobiDB-lite"/>
    </source>
</evidence>
<feature type="signal peptide" evidence="2">
    <location>
        <begin position="1"/>
        <end position="20"/>
    </location>
</feature>
<dbReference type="AlphaFoldDB" id="A0A9P9IXW1"/>
<feature type="compositionally biased region" description="Low complexity" evidence="1">
    <location>
        <begin position="192"/>
        <end position="203"/>
    </location>
</feature>
<accession>A0A9P9IXW1</accession>
<feature type="compositionally biased region" description="Polar residues" evidence="1">
    <location>
        <begin position="175"/>
        <end position="187"/>
    </location>
</feature>
<dbReference type="OrthoDB" id="5421909at2759"/>
<dbReference type="InterPro" id="IPR052953">
    <property type="entry name" value="Ser-rich/MCO-related"/>
</dbReference>
<feature type="region of interest" description="Disordered" evidence="1">
    <location>
        <begin position="164"/>
        <end position="221"/>
    </location>
</feature>
<feature type="region of interest" description="Disordered" evidence="1">
    <location>
        <begin position="81"/>
        <end position="110"/>
    </location>
</feature>
<name>A0A9P9IXW1_9PLEO</name>
<comment type="caution">
    <text evidence="3">The sequence shown here is derived from an EMBL/GenBank/DDBJ whole genome shotgun (WGS) entry which is preliminary data.</text>
</comment>
<sequence>MLFNNIIYAALAQSLAASAATMMVTVGANNQFTFTPNTINAQPGDMVAFNFVTQNHSVASSNANNPCQPQRNAVFSDFQPVAAPASNGNGNGNGKGKRKNKNNNRQNGNTPMFMVPITDTQPMYIYCSQAQHCQQGMVMVINPPANGDGVTVNQYAQKAARANNNVSPRGGISGGTVQNNAAGTNPPNGVVGANQPAGPAANGNGKGKGKGKGKNNGGAGNAAGAAGALAGLLGKAKGN</sequence>
<organism evidence="3 4">
    <name type="scientific">Dendryphion nanum</name>
    <dbReference type="NCBI Taxonomy" id="256645"/>
    <lineage>
        <taxon>Eukaryota</taxon>
        <taxon>Fungi</taxon>
        <taxon>Dikarya</taxon>
        <taxon>Ascomycota</taxon>
        <taxon>Pezizomycotina</taxon>
        <taxon>Dothideomycetes</taxon>
        <taxon>Pleosporomycetidae</taxon>
        <taxon>Pleosporales</taxon>
        <taxon>Torulaceae</taxon>
        <taxon>Dendryphion</taxon>
    </lineage>
</organism>
<feature type="chain" id="PRO_5040384781" description="Extracellular serine-rich protein" evidence="2">
    <location>
        <begin position="21"/>
        <end position="239"/>
    </location>
</feature>
<proteinExistence type="predicted"/>
<dbReference type="Proteomes" id="UP000700596">
    <property type="component" value="Unassembled WGS sequence"/>
</dbReference>
<evidence type="ECO:0000313" key="3">
    <source>
        <dbReference type="EMBL" id="KAH7134960.1"/>
    </source>
</evidence>
<dbReference type="PANTHER" id="PTHR34883">
    <property type="entry name" value="SERINE-RICH PROTEIN, PUTATIVE-RELATED-RELATED"/>
    <property type="match status" value="1"/>
</dbReference>
<dbReference type="InterPro" id="IPR008972">
    <property type="entry name" value="Cupredoxin"/>
</dbReference>
<evidence type="ECO:0000313" key="4">
    <source>
        <dbReference type="Proteomes" id="UP000700596"/>
    </source>
</evidence>